<reference evidence="11 13" key="1">
    <citation type="journal article" date="2014" name="Curr. Biol.">
        <title>The genome of the clonal raider ant Cerapachys biroi.</title>
        <authorList>
            <person name="Oxley P.R."/>
            <person name="Ji L."/>
            <person name="Fetter-Pruneda I."/>
            <person name="McKenzie S.K."/>
            <person name="Li C."/>
            <person name="Hu H."/>
            <person name="Zhang G."/>
            <person name="Kronauer D.J."/>
        </authorList>
    </citation>
    <scope>NUCLEOTIDE SEQUENCE [LARGE SCALE GENOMIC DNA]</scope>
</reference>
<evidence type="ECO:0000256" key="1">
    <source>
        <dbReference type="ARBA" id="ARBA00004651"/>
    </source>
</evidence>
<evidence type="ECO:0000313" key="11">
    <source>
        <dbReference type="EMBL" id="EZA54418.1"/>
    </source>
</evidence>
<feature type="transmembrane region" description="Helical" evidence="10">
    <location>
        <begin position="31"/>
        <end position="52"/>
    </location>
</feature>
<keyword evidence="8 10" id="KW-0675">Receptor</keyword>
<keyword evidence="5 10" id="KW-0552">Olfaction</keyword>
<keyword evidence="6 10" id="KW-1133">Transmembrane helix</keyword>
<evidence type="ECO:0000256" key="3">
    <source>
        <dbReference type="ARBA" id="ARBA00022606"/>
    </source>
</evidence>
<evidence type="ECO:0000313" key="12">
    <source>
        <dbReference type="EMBL" id="RLU26121.1"/>
    </source>
</evidence>
<dbReference type="AlphaFoldDB" id="A0A026WEN5"/>
<feature type="transmembrane region" description="Helical" evidence="10">
    <location>
        <begin position="265"/>
        <end position="286"/>
    </location>
</feature>
<dbReference type="PANTHER" id="PTHR21137:SF35">
    <property type="entry name" value="ODORANT RECEPTOR 19A-RELATED"/>
    <property type="match status" value="1"/>
</dbReference>
<evidence type="ECO:0000256" key="8">
    <source>
        <dbReference type="ARBA" id="ARBA00023170"/>
    </source>
</evidence>
<evidence type="ECO:0000256" key="7">
    <source>
        <dbReference type="ARBA" id="ARBA00023136"/>
    </source>
</evidence>
<feature type="transmembrane region" description="Helical" evidence="10">
    <location>
        <begin position="64"/>
        <end position="83"/>
    </location>
</feature>
<keyword evidence="2" id="KW-1003">Cell membrane</keyword>
<reference evidence="12" key="3">
    <citation type="submission" date="2018-07" db="EMBL/GenBank/DDBJ databases">
        <authorList>
            <person name="Mckenzie S.K."/>
            <person name="Kronauer D.J.C."/>
        </authorList>
    </citation>
    <scope>NUCLEOTIDE SEQUENCE</scope>
    <source>
        <strain evidence="12">Clonal line C1</strain>
    </source>
</reference>
<dbReference type="GO" id="GO:0004984">
    <property type="term" value="F:olfactory receptor activity"/>
    <property type="evidence" value="ECO:0007669"/>
    <property type="project" value="InterPro"/>
</dbReference>
<evidence type="ECO:0000256" key="9">
    <source>
        <dbReference type="ARBA" id="ARBA00023224"/>
    </source>
</evidence>
<protein>
    <recommendedName>
        <fullName evidence="10">Odorant receptor</fullName>
    </recommendedName>
</protein>
<comment type="similarity">
    <text evidence="10">Belongs to the insect chemoreceptor superfamily. Heteromeric odorant receptor channel (TC 1.A.69) family.</text>
</comment>
<keyword evidence="7 10" id="KW-0472">Membrane</keyword>
<dbReference type="Proteomes" id="UP000053097">
    <property type="component" value="Unassembled WGS sequence"/>
</dbReference>
<name>A0A026WEN5_OOCBI</name>
<dbReference type="GO" id="GO:0005886">
    <property type="term" value="C:plasma membrane"/>
    <property type="evidence" value="ECO:0007669"/>
    <property type="project" value="UniProtKB-SubCell"/>
</dbReference>
<reference evidence="12" key="2">
    <citation type="journal article" date="2018" name="Genome Res.">
        <title>The genomic architecture and molecular evolution of ant odorant receptors.</title>
        <authorList>
            <person name="McKenzie S.K."/>
            <person name="Kronauer D.J.C."/>
        </authorList>
    </citation>
    <scope>NUCLEOTIDE SEQUENCE [LARGE SCALE GENOMIC DNA]</scope>
    <source>
        <strain evidence="12">Clonal line C1</strain>
    </source>
</reference>
<keyword evidence="3 10" id="KW-0716">Sensory transduction</keyword>
<sequence length="394" mass="45640">MIRIVEHFRIPRILLLTVGIWPYNQSTFVQFQFLLFSIVSNSFIIFQLTAFLTSDCTVDLVIKILSTTSLLLMGIVHHMSYWINTYTVKYFVERLQHICNELRDENEIAIIKKYANSAEYIAIFITLYTACCGFIITFTQIFPRILSTFLLVNISRPLYNVQFVTEYFIDKEKNFYLIFIHICASLYIGTVAFAGTSLISFTYFKHICGLFCIASYHMEQSMMLNIHKKTNLWNNMEIDKKIIHAVDIHRTAIELSEFFISNFNGTYFCVMLISVLCLSLNLYKLFLTVLFQDEIEEFLLHFIFATAILIHLFLANSCGEEITENYNNIFSAAYSVHWYAAPIRIQKLILFLLQRSCKTHGIKLGGIFIASLEGFAALSATSLSYFTVLYSLQK</sequence>
<dbReference type="PANTHER" id="PTHR21137">
    <property type="entry name" value="ODORANT RECEPTOR"/>
    <property type="match status" value="1"/>
</dbReference>
<keyword evidence="4 10" id="KW-0812">Transmembrane</keyword>
<dbReference type="OrthoDB" id="7550533at2759"/>
<dbReference type="EMBL" id="KK107250">
    <property type="protein sequence ID" value="EZA54418.1"/>
    <property type="molecule type" value="Genomic_DNA"/>
</dbReference>
<evidence type="ECO:0000256" key="4">
    <source>
        <dbReference type="ARBA" id="ARBA00022692"/>
    </source>
</evidence>
<feature type="transmembrane region" description="Helical" evidence="10">
    <location>
        <begin position="365"/>
        <end position="388"/>
    </location>
</feature>
<comment type="subcellular location">
    <subcellularLocation>
        <location evidence="1 10">Cell membrane</location>
        <topology evidence="1 10">Multi-pass membrane protein</topology>
    </subcellularLocation>
</comment>
<evidence type="ECO:0000256" key="10">
    <source>
        <dbReference type="RuleBase" id="RU351113"/>
    </source>
</evidence>
<feature type="transmembrane region" description="Helical" evidence="10">
    <location>
        <begin position="175"/>
        <end position="195"/>
    </location>
</feature>
<gene>
    <name evidence="12" type="ORF">DMN91_002287</name>
    <name evidence="11" type="ORF">X777_05648</name>
</gene>
<evidence type="ECO:0000256" key="5">
    <source>
        <dbReference type="ARBA" id="ARBA00022725"/>
    </source>
</evidence>
<dbReference type="EMBL" id="QOIP01000002">
    <property type="protein sequence ID" value="RLU26121.1"/>
    <property type="molecule type" value="Genomic_DNA"/>
</dbReference>
<feature type="transmembrane region" description="Helical" evidence="10">
    <location>
        <begin position="298"/>
        <end position="316"/>
    </location>
</feature>
<evidence type="ECO:0000256" key="6">
    <source>
        <dbReference type="ARBA" id="ARBA00022989"/>
    </source>
</evidence>
<proteinExistence type="inferred from homology"/>
<keyword evidence="9 10" id="KW-0807">Transducer</keyword>
<keyword evidence="13" id="KW-1185">Reference proteome</keyword>
<dbReference type="Proteomes" id="UP000279307">
    <property type="component" value="Chromosome 2"/>
</dbReference>
<dbReference type="GO" id="GO:0005549">
    <property type="term" value="F:odorant binding"/>
    <property type="evidence" value="ECO:0007669"/>
    <property type="project" value="InterPro"/>
</dbReference>
<accession>A0A026WEN5</accession>
<feature type="transmembrane region" description="Helical" evidence="10">
    <location>
        <begin position="121"/>
        <end position="154"/>
    </location>
</feature>
<organism evidence="11 13">
    <name type="scientific">Ooceraea biroi</name>
    <name type="common">Clonal raider ant</name>
    <name type="synonym">Cerapachys biroi</name>
    <dbReference type="NCBI Taxonomy" id="2015173"/>
    <lineage>
        <taxon>Eukaryota</taxon>
        <taxon>Metazoa</taxon>
        <taxon>Ecdysozoa</taxon>
        <taxon>Arthropoda</taxon>
        <taxon>Hexapoda</taxon>
        <taxon>Insecta</taxon>
        <taxon>Pterygota</taxon>
        <taxon>Neoptera</taxon>
        <taxon>Endopterygota</taxon>
        <taxon>Hymenoptera</taxon>
        <taxon>Apocrita</taxon>
        <taxon>Aculeata</taxon>
        <taxon>Formicoidea</taxon>
        <taxon>Formicidae</taxon>
        <taxon>Dorylinae</taxon>
        <taxon>Ooceraea</taxon>
    </lineage>
</organism>
<evidence type="ECO:0000313" key="13">
    <source>
        <dbReference type="Proteomes" id="UP000053097"/>
    </source>
</evidence>
<evidence type="ECO:0000256" key="2">
    <source>
        <dbReference type="ARBA" id="ARBA00022475"/>
    </source>
</evidence>
<dbReference type="GO" id="GO:0007165">
    <property type="term" value="P:signal transduction"/>
    <property type="evidence" value="ECO:0007669"/>
    <property type="project" value="UniProtKB-KW"/>
</dbReference>
<dbReference type="Pfam" id="PF02949">
    <property type="entry name" value="7tm_6"/>
    <property type="match status" value="1"/>
</dbReference>
<dbReference type="InterPro" id="IPR004117">
    <property type="entry name" value="7tm6_olfct_rcpt"/>
</dbReference>